<dbReference type="InterPro" id="IPR013751">
    <property type="entry name" value="ACP_syn_III_N"/>
</dbReference>
<protein>
    <recommendedName>
        <fullName evidence="1">Beta-ketoacyl-[acyl-carrier-protein] synthase III N-terminal domain-containing protein</fullName>
    </recommendedName>
</protein>
<reference evidence="2" key="1">
    <citation type="submission" date="2018-05" db="EMBL/GenBank/DDBJ databases">
        <authorList>
            <person name="Lanie J.A."/>
            <person name="Ng W.-L."/>
            <person name="Kazmierczak K.M."/>
            <person name="Andrzejewski T.M."/>
            <person name="Davidsen T.M."/>
            <person name="Wayne K.J."/>
            <person name="Tettelin H."/>
            <person name="Glass J.I."/>
            <person name="Rusch D."/>
            <person name="Podicherti R."/>
            <person name="Tsui H.-C.T."/>
            <person name="Winkler M.E."/>
        </authorList>
    </citation>
    <scope>NUCLEOTIDE SEQUENCE</scope>
</reference>
<organism evidence="2">
    <name type="scientific">marine metagenome</name>
    <dbReference type="NCBI Taxonomy" id="408172"/>
    <lineage>
        <taxon>unclassified sequences</taxon>
        <taxon>metagenomes</taxon>
        <taxon>ecological metagenomes</taxon>
    </lineage>
</organism>
<name>A0A382ZK68_9ZZZZ</name>
<evidence type="ECO:0000313" key="2">
    <source>
        <dbReference type="EMBL" id="SVD95894.1"/>
    </source>
</evidence>
<feature type="non-terminal residue" evidence="2">
    <location>
        <position position="232"/>
    </location>
</feature>
<dbReference type="Pfam" id="PF08545">
    <property type="entry name" value="ACP_syn_III"/>
    <property type="match status" value="1"/>
</dbReference>
<dbReference type="PANTHER" id="PTHR34069:SF2">
    <property type="entry name" value="BETA-KETOACYL-[ACYL-CARRIER-PROTEIN] SYNTHASE III"/>
    <property type="match status" value="1"/>
</dbReference>
<dbReference type="GO" id="GO:0004315">
    <property type="term" value="F:3-oxoacyl-[acyl-carrier-protein] synthase activity"/>
    <property type="evidence" value="ECO:0007669"/>
    <property type="project" value="InterPro"/>
</dbReference>
<dbReference type="SUPFAM" id="SSF53901">
    <property type="entry name" value="Thiolase-like"/>
    <property type="match status" value="1"/>
</dbReference>
<accession>A0A382ZK68</accession>
<dbReference type="GO" id="GO:0044550">
    <property type="term" value="P:secondary metabolite biosynthetic process"/>
    <property type="evidence" value="ECO:0007669"/>
    <property type="project" value="TreeGrafter"/>
</dbReference>
<sequence length="232" mass="25811">MKIYSKISDIQYYLPPKLLSNEDLVFDNPDWQMDDIEKKTGIKYRYICEDAQTSKDIALLACEKIFNSNVRRSDIDFLIVVTESPEYIAPAMSCDLQNSLGLETSIASFDVNLGCSGFVYGLMVADSILCANNYSNGLLVCVDTYSKYISSNDRTCRPLFSDAASATLITASKKKTVGPFVLGTDGSGYKDLMVKNSGTIKNIDTERNLYFMNGSAVFMFTMRVVPKIVNDL</sequence>
<dbReference type="AlphaFoldDB" id="A0A382ZK68"/>
<dbReference type="PANTHER" id="PTHR34069">
    <property type="entry name" value="3-OXOACYL-[ACYL-CARRIER-PROTEIN] SYNTHASE 3"/>
    <property type="match status" value="1"/>
</dbReference>
<evidence type="ECO:0000259" key="1">
    <source>
        <dbReference type="Pfam" id="PF08545"/>
    </source>
</evidence>
<dbReference type="EMBL" id="UINC01184606">
    <property type="protein sequence ID" value="SVD95894.1"/>
    <property type="molecule type" value="Genomic_DNA"/>
</dbReference>
<feature type="domain" description="Beta-ketoacyl-[acyl-carrier-protein] synthase III N-terminal" evidence="1">
    <location>
        <begin position="109"/>
        <end position="186"/>
    </location>
</feature>
<proteinExistence type="predicted"/>
<dbReference type="GO" id="GO:0006633">
    <property type="term" value="P:fatty acid biosynthetic process"/>
    <property type="evidence" value="ECO:0007669"/>
    <property type="project" value="InterPro"/>
</dbReference>
<dbReference type="Gene3D" id="3.40.47.10">
    <property type="match status" value="1"/>
</dbReference>
<dbReference type="InterPro" id="IPR016039">
    <property type="entry name" value="Thiolase-like"/>
</dbReference>
<gene>
    <name evidence="2" type="ORF">METZ01_LOCUS448748</name>
</gene>